<accession>A0AAV6UKM9</accession>
<gene>
    <name evidence="1" type="ORF">JTE90_006771</name>
</gene>
<dbReference type="AlphaFoldDB" id="A0AAV6UKM9"/>
<dbReference type="Proteomes" id="UP000827092">
    <property type="component" value="Unassembled WGS sequence"/>
</dbReference>
<dbReference type="EMBL" id="JAFNEN010000375">
    <property type="protein sequence ID" value="KAG8184368.1"/>
    <property type="molecule type" value="Genomic_DNA"/>
</dbReference>
<evidence type="ECO:0000313" key="2">
    <source>
        <dbReference type="Proteomes" id="UP000827092"/>
    </source>
</evidence>
<keyword evidence="2" id="KW-1185">Reference proteome</keyword>
<comment type="caution">
    <text evidence="1">The sequence shown here is derived from an EMBL/GenBank/DDBJ whole genome shotgun (WGS) entry which is preliminary data.</text>
</comment>
<organism evidence="1 2">
    <name type="scientific">Oedothorax gibbosus</name>
    <dbReference type="NCBI Taxonomy" id="931172"/>
    <lineage>
        <taxon>Eukaryota</taxon>
        <taxon>Metazoa</taxon>
        <taxon>Ecdysozoa</taxon>
        <taxon>Arthropoda</taxon>
        <taxon>Chelicerata</taxon>
        <taxon>Arachnida</taxon>
        <taxon>Araneae</taxon>
        <taxon>Araneomorphae</taxon>
        <taxon>Entelegynae</taxon>
        <taxon>Araneoidea</taxon>
        <taxon>Linyphiidae</taxon>
        <taxon>Erigoninae</taxon>
        <taxon>Oedothorax</taxon>
    </lineage>
</organism>
<reference evidence="1 2" key="1">
    <citation type="journal article" date="2022" name="Nat. Ecol. Evol.">
        <title>A masculinizing supergene underlies an exaggerated male reproductive morph in a spider.</title>
        <authorList>
            <person name="Hendrickx F."/>
            <person name="De Corte Z."/>
            <person name="Sonet G."/>
            <person name="Van Belleghem S.M."/>
            <person name="Kostlbacher S."/>
            <person name="Vangestel C."/>
        </authorList>
    </citation>
    <scope>NUCLEOTIDE SEQUENCE [LARGE SCALE GENOMIC DNA]</scope>
    <source>
        <strain evidence="1">W744_W776</strain>
    </source>
</reference>
<protein>
    <submittedName>
        <fullName evidence="1">Uncharacterized protein</fullName>
    </submittedName>
</protein>
<evidence type="ECO:0000313" key="1">
    <source>
        <dbReference type="EMBL" id="KAG8184368.1"/>
    </source>
</evidence>
<proteinExistence type="predicted"/>
<sequence>MIRVESGHIKVGYSMIRVESGHIKVGYSMIRVESDHIKSGVWTTTSPQCASSPGIYLRQSIANHRENLSSVDLFRLCVNVSLSLPALSMTNPITAIYRESDSELHLSPSHEHYPSVVRDFILPHVDFFTTLVVVAGDDDYAVDDVTEIEFRFVQVQEHPSLFAITHCNDYHFLKFYMVKNNLVSANAPLDVLDNFLWQDYELYGIMLQERSSLVNISRDGFETRIVLTDWDDEDIDPEVHTLIGHLGQGDGHVQNPLALLPVK</sequence>
<name>A0AAV6UKM9_9ARAC</name>